<keyword evidence="3" id="KW-1185">Reference proteome</keyword>
<sequence>MSVSTSQGKGATPVLAKVSAVMEAIELWHVEQPLPITAYGPAVEVAPDCPVAALPLLASHPERELARVAWEWMSGTGLVDGAEQLLPVDLVCRRAQRPKWAPDLLRATSTGLAAGNTYAEAVLHGLLEVVERDVLHRDAAVDGWRRTLIDPATVEDPHGRDLLDRLAAAGMAVEIALVDGPYDLPVCLAYLWSEDHPTIFAGGGCHTHPGIALTRAVNEAAQSRLAVIAGTRDDLPVEVAPVDPSCFRPAETTGLAPWPQATAYLPPPPGGDFADRVRAVAGRVQQVTGHQPIALELTADPALPVHAVQVICPGARSRIRRSMPR</sequence>
<evidence type="ECO:0000313" key="2">
    <source>
        <dbReference type="EMBL" id="MDT9681006.1"/>
    </source>
</evidence>
<dbReference type="Pfam" id="PF02624">
    <property type="entry name" value="YcaO"/>
    <property type="match status" value="1"/>
</dbReference>
<protein>
    <submittedName>
        <fullName evidence="2">YcaO-like family protein</fullName>
    </submittedName>
</protein>
<comment type="caution">
    <text evidence="2">The sequence shown here is derived from an EMBL/GenBank/DDBJ whole genome shotgun (WGS) entry which is preliminary data.</text>
</comment>
<dbReference type="PANTHER" id="PTHR37809">
    <property type="entry name" value="RIBOSOMAL PROTEIN S12 METHYLTHIOTRANSFERASE ACCESSORY FACTOR YCAO"/>
    <property type="match status" value="1"/>
</dbReference>
<gene>
    <name evidence="2" type="ORF">RND61_02735</name>
</gene>
<organism evidence="2 3">
    <name type="scientific">Streptomyces tamarix</name>
    <dbReference type="NCBI Taxonomy" id="3078565"/>
    <lineage>
        <taxon>Bacteria</taxon>
        <taxon>Bacillati</taxon>
        <taxon>Actinomycetota</taxon>
        <taxon>Actinomycetes</taxon>
        <taxon>Kitasatosporales</taxon>
        <taxon>Streptomycetaceae</taxon>
        <taxon>Streptomyces</taxon>
    </lineage>
</organism>
<dbReference type="EMBL" id="JAWCTQ010000002">
    <property type="protein sequence ID" value="MDT9681006.1"/>
    <property type="molecule type" value="Genomic_DNA"/>
</dbReference>
<dbReference type="Proteomes" id="UP001250181">
    <property type="component" value="Unassembled WGS sequence"/>
</dbReference>
<evidence type="ECO:0000259" key="1">
    <source>
        <dbReference type="PROSITE" id="PS51664"/>
    </source>
</evidence>
<dbReference type="PROSITE" id="PS51664">
    <property type="entry name" value="YCAO"/>
    <property type="match status" value="1"/>
</dbReference>
<dbReference type="PANTHER" id="PTHR37809:SF1">
    <property type="entry name" value="RIBOSOMAL PROTEIN S12 METHYLTHIOTRANSFERASE ACCESSORY FACTOR YCAO"/>
    <property type="match status" value="1"/>
</dbReference>
<dbReference type="NCBIfam" id="TIGR00702">
    <property type="entry name" value="YcaO-type kinase domain"/>
    <property type="match status" value="1"/>
</dbReference>
<dbReference type="InterPro" id="IPR003776">
    <property type="entry name" value="YcaO-like_dom"/>
</dbReference>
<name>A0ABU3QE64_9ACTN</name>
<dbReference type="RefSeq" id="WP_315876001.1">
    <property type="nucleotide sequence ID" value="NZ_JAWCTQ010000002.1"/>
</dbReference>
<accession>A0ABU3QE64</accession>
<proteinExistence type="predicted"/>
<dbReference type="Gene3D" id="3.30.160.660">
    <property type="match status" value="1"/>
</dbReference>
<feature type="domain" description="YcaO" evidence="1">
    <location>
        <begin position="8"/>
        <end position="325"/>
    </location>
</feature>
<evidence type="ECO:0000313" key="3">
    <source>
        <dbReference type="Proteomes" id="UP001250181"/>
    </source>
</evidence>
<reference evidence="2 3" key="1">
    <citation type="submission" date="2023-09" db="EMBL/GenBank/DDBJ databases">
        <title>Streptomyces sp. nov.: A antagonism against Alternaria gaisen Producing Streptochlin, Isolated from Tamarix root soil.</title>
        <authorList>
            <person name="Chen Y."/>
        </authorList>
    </citation>
    <scope>NUCLEOTIDE SEQUENCE [LARGE SCALE GENOMIC DNA]</scope>
    <source>
        <strain evidence="2 3">TRM76323</strain>
    </source>
</reference>